<dbReference type="SUPFAM" id="SSF53383">
    <property type="entry name" value="PLP-dependent transferases"/>
    <property type="match status" value="1"/>
</dbReference>
<dbReference type="EMBL" id="NWTK01000025">
    <property type="protein sequence ID" value="PKR48029.1"/>
    <property type="molecule type" value="Genomic_DNA"/>
</dbReference>
<dbReference type="OrthoDB" id="9804020at2"/>
<protein>
    <submittedName>
        <fullName evidence="7">GntR family transcriptional regulator</fullName>
    </submittedName>
</protein>
<organism evidence="7 8">
    <name type="scientific">Thalassospira marina</name>
    <dbReference type="NCBI Taxonomy" id="2048283"/>
    <lineage>
        <taxon>Bacteria</taxon>
        <taxon>Pseudomonadati</taxon>
        <taxon>Pseudomonadota</taxon>
        <taxon>Alphaproteobacteria</taxon>
        <taxon>Rhodospirillales</taxon>
        <taxon>Thalassospiraceae</taxon>
        <taxon>Thalassospira</taxon>
    </lineage>
</organism>
<dbReference type="AlphaFoldDB" id="A0A2N3KBU1"/>
<dbReference type="GO" id="GO:0003677">
    <property type="term" value="F:DNA binding"/>
    <property type="evidence" value="ECO:0007669"/>
    <property type="project" value="UniProtKB-KW"/>
</dbReference>
<keyword evidence="3" id="KW-0805">Transcription regulation</keyword>
<dbReference type="PANTHER" id="PTHR46577:SF1">
    <property type="entry name" value="HTH-TYPE TRANSCRIPTIONAL REGULATORY PROTEIN GABR"/>
    <property type="match status" value="1"/>
</dbReference>
<comment type="caution">
    <text evidence="7">The sequence shown here is derived from an EMBL/GenBank/DDBJ whole genome shotgun (WGS) entry which is preliminary data.</text>
</comment>
<dbReference type="PANTHER" id="PTHR46577">
    <property type="entry name" value="HTH-TYPE TRANSCRIPTIONAL REGULATORY PROTEIN GABR"/>
    <property type="match status" value="1"/>
</dbReference>
<evidence type="ECO:0000256" key="5">
    <source>
        <dbReference type="ARBA" id="ARBA00023163"/>
    </source>
</evidence>
<dbReference type="InterPro" id="IPR015421">
    <property type="entry name" value="PyrdxlP-dep_Trfase_major"/>
</dbReference>
<feature type="domain" description="HTH gntR-type" evidence="6">
    <location>
        <begin position="11"/>
        <end position="79"/>
    </location>
</feature>
<dbReference type="CDD" id="cd00609">
    <property type="entry name" value="AAT_like"/>
    <property type="match status" value="1"/>
</dbReference>
<dbReference type="Gene3D" id="1.10.10.10">
    <property type="entry name" value="Winged helix-like DNA-binding domain superfamily/Winged helix DNA-binding domain"/>
    <property type="match status" value="1"/>
</dbReference>
<dbReference type="GO" id="GO:0003700">
    <property type="term" value="F:DNA-binding transcription factor activity"/>
    <property type="evidence" value="ECO:0007669"/>
    <property type="project" value="InterPro"/>
</dbReference>
<dbReference type="InterPro" id="IPR051446">
    <property type="entry name" value="HTH_trans_reg/aminotransferase"/>
</dbReference>
<comment type="similarity">
    <text evidence="1">In the C-terminal section; belongs to the class-I pyridoxal-phosphate-dependent aminotransferase family.</text>
</comment>
<proteinExistence type="inferred from homology"/>
<dbReference type="Pfam" id="PF00392">
    <property type="entry name" value="GntR"/>
    <property type="match status" value="1"/>
</dbReference>
<dbReference type="Gene3D" id="3.40.640.10">
    <property type="entry name" value="Type I PLP-dependent aspartate aminotransferase-like (Major domain)"/>
    <property type="match status" value="1"/>
</dbReference>
<dbReference type="GO" id="GO:0030170">
    <property type="term" value="F:pyridoxal phosphate binding"/>
    <property type="evidence" value="ECO:0007669"/>
    <property type="project" value="InterPro"/>
</dbReference>
<evidence type="ECO:0000313" key="7">
    <source>
        <dbReference type="EMBL" id="PKR48029.1"/>
    </source>
</evidence>
<dbReference type="Pfam" id="PF00155">
    <property type="entry name" value="Aminotran_1_2"/>
    <property type="match status" value="1"/>
</dbReference>
<dbReference type="RefSeq" id="WP_101271591.1">
    <property type="nucleotide sequence ID" value="NZ_NWTK01000025.1"/>
</dbReference>
<keyword evidence="2" id="KW-0663">Pyridoxal phosphate</keyword>
<evidence type="ECO:0000313" key="8">
    <source>
        <dbReference type="Proteomes" id="UP000233597"/>
    </source>
</evidence>
<dbReference type="PROSITE" id="PS50949">
    <property type="entry name" value="HTH_GNTR"/>
    <property type="match status" value="1"/>
</dbReference>
<evidence type="ECO:0000256" key="2">
    <source>
        <dbReference type="ARBA" id="ARBA00022898"/>
    </source>
</evidence>
<evidence type="ECO:0000256" key="4">
    <source>
        <dbReference type="ARBA" id="ARBA00023125"/>
    </source>
</evidence>
<name>A0A2N3KBU1_9PROT</name>
<dbReference type="Gene3D" id="3.90.1150.10">
    <property type="entry name" value="Aspartate Aminotransferase, domain 1"/>
    <property type="match status" value="1"/>
</dbReference>
<dbReference type="SUPFAM" id="SSF46785">
    <property type="entry name" value="Winged helix' DNA-binding domain"/>
    <property type="match status" value="1"/>
</dbReference>
<dbReference type="InterPro" id="IPR036390">
    <property type="entry name" value="WH_DNA-bd_sf"/>
</dbReference>
<dbReference type="InterPro" id="IPR000524">
    <property type="entry name" value="Tscrpt_reg_HTH_GntR"/>
</dbReference>
<evidence type="ECO:0000256" key="3">
    <source>
        <dbReference type="ARBA" id="ARBA00023015"/>
    </source>
</evidence>
<evidence type="ECO:0000256" key="1">
    <source>
        <dbReference type="ARBA" id="ARBA00005384"/>
    </source>
</evidence>
<dbReference type="InterPro" id="IPR015422">
    <property type="entry name" value="PyrdxlP-dep_Trfase_small"/>
</dbReference>
<dbReference type="CDD" id="cd07377">
    <property type="entry name" value="WHTH_GntR"/>
    <property type="match status" value="1"/>
</dbReference>
<dbReference type="InterPro" id="IPR015424">
    <property type="entry name" value="PyrdxlP-dep_Trfase"/>
</dbReference>
<dbReference type="SMART" id="SM00345">
    <property type="entry name" value="HTH_GNTR"/>
    <property type="match status" value="1"/>
</dbReference>
<keyword evidence="4" id="KW-0238">DNA-binding</keyword>
<dbReference type="InterPro" id="IPR036388">
    <property type="entry name" value="WH-like_DNA-bd_sf"/>
</dbReference>
<gene>
    <name evidence="7" type="ORF">COO20_25085</name>
</gene>
<dbReference type="InterPro" id="IPR004839">
    <property type="entry name" value="Aminotransferase_I/II_large"/>
</dbReference>
<evidence type="ECO:0000259" key="6">
    <source>
        <dbReference type="PROSITE" id="PS50949"/>
    </source>
</evidence>
<sequence length="459" mass="49796">MWNPWVKDNARLKYIGIVDALEEDINNGLVAQGERLPSQRVIAEAVGVDLTTVTRAFNEARRRHLVDASPGRGTFIRKGVEVTGVVSDRLPLVDMSMNTPPQLAQMDFRRLFAQGMSDILSNETGVLNLQYQESSGSEFDRKVAADWLSARIGQIEPEQVLLTAGAQNALYALCDLLMQRGDVLVAGNMTYPGLKAVALQRGLNLVGLAMDHQGIIPDAFEKACIEHAPKAIYLVPTIDNPTTATLPLDRRAAIARIARKHNVAIIEDDPYWPLLESGEIRAMAGIASDITWHIATLSKCATPSLRVAYVVAPDGAQAQRLSAILRTTILMAPPLMSALASRWIVEGMLKELTSAIIAENTARQALATRELGQPFLANPRGHHIWLELPSHWQADDFARQAELAGVAVVPASAFAIGQSSVNAVRVSLGVSPDRETLTGGLRLLAQLQQPGITTTRAIV</sequence>
<reference evidence="7 8" key="1">
    <citation type="submission" date="2017-09" db="EMBL/GenBank/DDBJ databases">
        <title>Biodiversity and function of Thalassospira species in the particle-attached aromatic-hydrocarbon-degrading consortia from the surface seawater of the South China Sea.</title>
        <authorList>
            <person name="Dong C."/>
            <person name="Liu R."/>
            <person name="Shao Z."/>
        </authorList>
    </citation>
    <scope>NUCLEOTIDE SEQUENCE [LARGE SCALE GENOMIC DNA]</scope>
    <source>
        <strain evidence="7 8">CSC1P2</strain>
    </source>
</reference>
<accession>A0A2N3KBU1</accession>
<keyword evidence="5" id="KW-0804">Transcription</keyword>
<dbReference type="Proteomes" id="UP000233597">
    <property type="component" value="Unassembled WGS sequence"/>
</dbReference>